<organism evidence="2 3">
    <name type="scientific">Rotaria socialis</name>
    <dbReference type="NCBI Taxonomy" id="392032"/>
    <lineage>
        <taxon>Eukaryota</taxon>
        <taxon>Metazoa</taxon>
        <taxon>Spiralia</taxon>
        <taxon>Gnathifera</taxon>
        <taxon>Rotifera</taxon>
        <taxon>Eurotatoria</taxon>
        <taxon>Bdelloidea</taxon>
        <taxon>Philodinida</taxon>
        <taxon>Philodinidae</taxon>
        <taxon>Rotaria</taxon>
    </lineage>
</organism>
<reference evidence="2" key="1">
    <citation type="submission" date="2021-02" db="EMBL/GenBank/DDBJ databases">
        <authorList>
            <person name="Nowell W R."/>
        </authorList>
    </citation>
    <scope>NUCLEOTIDE SEQUENCE</scope>
</reference>
<accession>A0A822ASF6</accession>
<feature type="non-terminal residue" evidence="2">
    <location>
        <position position="74"/>
    </location>
</feature>
<protein>
    <submittedName>
        <fullName evidence="2">Uncharacterized protein</fullName>
    </submittedName>
</protein>
<feature type="region of interest" description="Disordered" evidence="1">
    <location>
        <begin position="1"/>
        <end position="74"/>
    </location>
</feature>
<gene>
    <name evidence="2" type="ORF">UJA718_LOCUS50463</name>
</gene>
<feature type="non-terminal residue" evidence="2">
    <location>
        <position position="1"/>
    </location>
</feature>
<sequence length="74" mass="8193">ISTIKRITKEQNTPRVSTIQITNLSSPSTNIKSHQQQQQHHQASISPQERRLRPIAPAPTALSSATNDLLNSLL</sequence>
<evidence type="ECO:0000313" key="2">
    <source>
        <dbReference type="EMBL" id="CAF5007776.1"/>
    </source>
</evidence>
<name>A0A822ASF6_9BILA</name>
<dbReference type="EMBL" id="CAJOBP010113315">
    <property type="protein sequence ID" value="CAF5007776.1"/>
    <property type="molecule type" value="Genomic_DNA"/>
</dbReference>
<dbReference type="Proteomes" id="UP000663873">
    <property type="component" value="Unassembled WGS sequence"/>
</dbReference>
<evidence type="ECO:0000256" key="1">
    <source>
        <dbReference type="SAM" id="MobiDB-lite"/>
    </source>
</evidence>
<comment type="caution">
    <text evidence="2">The sequence shown here is derived from an EMBL/GenBank/DDBJ whole genome shotgun (WGS) entry which is preliminary data.</text>
</comment>
<feature type="compositionally biased region" description="Polar residues" evidence="1">
    <location>
        <begin position="1"/>
        <end position="33"/>
    </location>
</feature>
<feature type="compositionally biased region" description="Polar residues" evidence="1">
    <location>
        <begin position="61"/>
        <end position="74"/>
    </location>
</feature>
<dbReference type="AlphaFoldDB" id="A0A822ASF6"/>
<evidence type="ECO:0000313" key="3">
    <source>
        <dbReference type="Proteomes" id="UP000663873"/>
    </source>
</evidence>
<proteinExistence type="predicted"/>
<keyword evidence="3" id="KW-1185">Reference proteome</keyword>